<dbReference type="Gene3D" id="1.10.150.290">
    <property type="entry name" value="S-adenosyl-L-methionine-dependent methyltransferases"/>
    <property type="match status" value="1"/>
</dbReference>
<dbReference type="PANTHER" id="PTHR43861">
    <property type="entry name" value="TRANS-ACONITATE 2-METHYLTRANSFERASE-RELATED"/>
    <property type="match status" value="1"/>
</dbReference>
<dbReference type="InterPro" id="IPR029063">
    <property type="entry name" value="SAM-dependent_MTases_sf"/>
</dbReference>
<dbReference type="CDD" id="cd02440">
    <property type="entry name" value="AdoMet_MTases"/>
    <property type="match status" value="1"/>
</dbReference>
<evidence type="ECO:0000313" key="1">
    <source>
        <dbReference type="EMBL" id="SEQ62655.1"/>
    </source>
</evidence>
<dbReference type="Proteomes" id="UP000199352">
    <property type="component" value="Unassembled WGS sequence"/>
</dbReference>
<dbReference type="Pfam" id="PF13489">
    <property type="entry name" value="Methyltransf_23"/>
    <property type="match status" value="1"/>
</dbReference>
<dbReference type="OrthoDB" id="9795085at2"/>
<keyword evidence="1" id="KW-0808">Transferase</keyword>
<keyword evidence="1" id="KW-0489">Methyltransferase</keyword>
<accession>A0A1H9HK16</accession>
<dbReference type="PANTHER" id="PTHR43861:SF1">
    <property type="entry name" value="TRANS-ACONITATE 2-METHYLTRANSFERASE"/>
    <property type="match status" value="1"/>
</dbReference>
<gene>
    <name evidence="1" type="ORF">SAMN05216188_10474</name>
</gene>
<dbReference type="InterPro" id="IPR023149">
    <property type="entry name" value="Trans_acon_MeTrfase_C"/>
</dbReference>
<sequence>MWDPAQYLAFADHRARPFYELLARVGAESPRRVVDVGCGPGNLTATLSARWPSAVVEAFDSSPEMVEAARAAGVDARVDDVTEWEPLPDTDVVVSNAVLQWVPSHPSIVSKWAASLPAGAWLAFQVPGNYTDASHRLIREVAGPSLAHVFRADEPVRSPVEYAELLAGCSSVDVWETTYVQRLSGPDPVLEWVSGTALRPVRAALSSPDWEAYLAELAPRLREAYPERADGTTWFPFRRIFVVAQV</sequence>
<keyword evidence="2" id="KW-1185">Reference proteome</keyword>
<name>A0A1H9HK16_9PSEU</name>
<dbReference type="STRING" id="402600.SAMN05216188_10474"/>
<dbReference type="Gene3D" id="3.40.50.150">
    <property type="entry name" value="Vaccinia Virus protein VP39"/>
    <property type="match status" value="1"/>
</dbReference>
<dbReference type="AlphaFoldDB" id="A0A1H9HK16"/>
<dbReference type="RefSeq" id="WP_089950768.1">
    <property type="nucleotide sequence ID" value="NZ_FOFR01000004.1"/>
</dbReference>
<proteinExistence type="predicted"/>
<dbReference type="NCBIfam" id="NF010703">
    <property type="entry name" value="PRK14103.1"/>
    <property type="match status" value="1"/>
</dbReference>
<dbReference type="EMBL" id="FOFR01000004">
    <property type="protein sequence ID" value="SEQ62655.1"/>
    <property type="molecule type" value="Genomic_DNA"/>
</dbReference>
<dbReference type="GO" id="GO:0032259">
    <property type="term" value="P:methylation"/>
    <property type="evidence" value="ECO:0007669"/>
    <property type="project" value="UniProtKB-KW"/>
</dbReference>
<dbReference type="GO" id="GO:0030798">
    <property type="term" value="F:trans-aconitate 2-methyltransferase activity"/>
    <property type="evidence" value="ECO:0007669"/>
    <property type="project" value="InterPro"/>
</dbReference>
<reference evidence="2" key="1">
    <citation type="submission" date="2016-10" db="EMBL/GenBank/DDBJ databases">
        <authorList>
            <person name="Varghese N."/>
            <person name="Submissions S."/>
        </authorList>
    </citation>
    <scope>NUCLEOTIDE SEQUENCE [LARGE SCALE GENOMIC DNA]</scope>
    <source>
        <strain evidence="2">CGMCC 4.3525</strain>
    </source>
</reference>
<dbReference type="SUPFAM" id="SSF53335">
    <property type="entry name" value="S-adenosyl-L-methionine-dependent methyltransferases"/>
    <property type="match status" value="1"/>
</dbReference>
<organism evidence="1 2">
    <name type="scientific">Lentzea xinjiangensis</name>
    <dbReference type="NCBI Taxonomy" id="402600"/>
    <lineage>
        <taxon>Bacteria</taxon>
        <taxon>Bacillati</taxon>
        <taxon>Actinomycetota</taxon>
        <taxon>Actinomycetes</taxon>
        <taxon>Pseudonocardiales</taxon>
        <taxon>Pseudonocardiaceae</taxon>
        <taxon>Lentzea</taxon>
    </lineage>
</organism>
<evidence type="ECO:0000313" key="2">
    <source>
        <dbReference type="Proteomes" id="UP000199352"/>
    </source>
</evidence>
<protein>
    <submittedName>
        <fullName evidence="1">Trans-aconitate 2-methyltransferase</fullName>
    </submittedName>
</protein>